<comment type="function">
    <text evidence="6">Transcriptional repressor that regulates multiple aspects of plant growth and development.</text>
</comment>
<evidence type="ECO:0000256" key="5">
    <source>
        <dbReference type="ARBA" id="ARBA00023242"/>
    </source>
</evidence>
<dbReference type="Pfam" id="PF04844">
    <property type="entry name" value="Ovate"/>
    <property type="match status" value="1"/>
</dbReference>
<sequence length="170" mass="18886">MFSLSKKKMLSTLFTKSSVGCGCGGSKSSNIIQPKQKSKFSKNKTSTPITSMKPPSKYPSSLNDDQESDPLSNKIETSSTICDAIAVSKYSKDPYQDFQQSMLQMIFENEIHGEDELQELVKCYIQLNSPCHHQTIIKAFKKIWNNVISKSTSSSSFEGHSQKSLSSSSH</sequence>
<protein>
    <recommendedName>
        <fullName evidence="6">Transcription repressor</fullName>
    </recommendedName>
    <alternativeName>
        <fullName evidence="6">Ovate family protein</fullName>
    </alternativeName>
</protein>
<dbReference type="PANTHER" id="PTHR33057">
    <property type="entry name" value="TRANSCRIPTION REPRESSOR OFP7-RELATED"/>
    <property type="match status" value="1"/>
</dbReference>
<dbReference type="PROSITE" id="PS51754">
    <property type="entry name" value="OVATE"/>
    <property type="match status" value="1"/>
</dbReference>
<keyword evidence="2 6" id="KW-0678">Repressor</keyword>
<keyword evidence="4 6" id="KW-0804">Transcription</keyword>
<evidence type="ECO:0000259" key="8">
    <source>
        <dbReference type="PROSITE" id="PS51754"/>
    </source>
</evidence>
<keyword evidence="10" id="KW-1185">Reference proteome</keyword>
<evidence type="ECO:0000256" key="4">
    <source>
        <dbReference type="ARBA" id="ARBA00023163"/>
    </source>
</evidence>
<dbReference type="Proteomes" id="UP001454036">
    <property type="component" value="Unassembled WGS sequence"/>
</dbReference>
<dbReference type="AlphaFoldDB" id="A0AAV3R3A9"/>
<organism evidence="9 10">
    <name type="scientific">Lithospermum erythrorhizon</name>
    <name type="common">Purple gromwell</name>
    <name type="synonym">Lithospermum officinale var. erythrorhizon</name>
    <dbReference type="NCBI Taxonomy" id="34254"/>
    <lineage>
        <taxon>Eukaryota</taxon>
        <taxon>Viridiplantae</taxon>
        <taxon>Streptophyta</taxon>
        <taxon>Embryophyta</taxon>
        <taxon>Tracheophyta</taxon>
        <taxon>Spermatophyta</taxon>
        <taxon>Magnoliopsida</taxon>
        <taxon>eudicotyledons</taxon>
        <taxon>Gunneridae</taxon>
        <taxon>Pentapetalae</taxon>
        <taxon>asterids</taxon>
        <taxon>lamiids</taxon>
        <taxon>Boraginales</taxon>
        <taxon>Boraginaceae</taxon>
        <taxon>Boraginoideae</taxon>
        <taxon>Lithospermeae</taxon>
        <taxon>Lithospermum</taxon>
    </lineage>
</organism>
<name>A0AAV3R3A9_LITER</name>
<dbReference type="GO" id="GO:0045892">
    <property type="term" value="P:negative regulation of DNA-templated transcription"/>
    <property type="evidence" value="ECO:0007669"/>
    <property type="project" value="UniProtKB-UniRule"/>
</dbReference>
<feature type="region of interest" description="Disordered" evidence="7">
    <location>
        <begin position="17"/>
        <end position="74"/>
    </location>
</feature>
<dbReference type="EMBL" id="BAABME010007418">
    <property type="protein sequence ID" value="GAA0170830.1"/>
    <property type="molecule type" value="Genomic_DNA"/>
</dbReference>
<gene>
    <name evidence="9" type="ORF">LIER_25009</name>
</gene>
<comment type="caution">
    <text evidence="9">The sequence shown here is derived from an EMBL/GenBank/DDBJ whole genome shotgun (WGS) entry which is preliminary data.</text>
</comment>
<dbReference type="NCBIfam" id="TIGR01568">
    <property type="entry name" value="A_thal_3678"/>
    <property type="match status" value="1"/>
</dbReference>
<keyword evidence="3 6" id="KW-0805">Transcription regulation</keyword>
<dbReference type="InterPro" id="IPR038933">
    <property type="entry name" value="Ovate"/>
</dbReference>
<feature type="domain" description="OVATE" evidence="8">
    <location>
        <begin position="87"/>
        <end position="146"/>
    </location>
</feature>
<keyword evidence="5 6" id="KW-0539">Nucleus</keyword>
<dbReference type="GO" id="GO:0005634">
    <property type="term" value="C:nucleus"/>
    <property type="evidence" value="ECO:0007669"/>
    <property type="project" value="UniProtKB-SubCell"/>
</dbReference>
<evidence type="ECO:0000256" key="7">
    <source>
        <dbReference type="SAM" id="MobiDB-lite"/>
    </source>
</evidence>
<comment type="subcellular location">
    <subcellularLocation>
        <location evidence="1 6">Nucleus</location>
    </subcellularLocation>
</comment>
<evidence type="ECO:0000256" key="3">
    <source>
        <dbReference type="ARBA" id="ARBA00023015"/>
    </source>
</evidence>
<dbReference type="InterPro" id="IPR006458">
    <property type="entry name" value="Ovate_C"/>
</dbReference>
<evidence type="ECO:0000313" key="10">
    <source>
        <dbReference type="Proteomes" id="UP001454036"/>
    </source>
</evidence>
<evidence type="ECO:0000256" key="1">
    <source>
        <dbReference type="ARBA" id="ARBA00004123"/>
    </source>
</evidence>
<dbReference type="PANTHER" id="PTHR33057:SF70">
    <property type="entry name" value="TRANSCRIPTION REPRESSOR-RELATED"/>
    <property type="match status" value="1"/>
</dbReference>
<evidence type="ECO:0000313" key="9">
    <source>
        <dbReference type="EMBL" id="GAA0170830.1"/>
    </source>
</evidence>
<accession>A0AAV3R3A9</accession>
<reference evidence="9 10" key="1">
    <citation type="submission" date="2024-01" db="EMBL/GenBank/DDBJ databases">
        <title>The complete chloroplast genome sequence of Lithospermum erythrorhizon: insights into the phylogenetic relationship among Boraginaceae species and the maternal lineages of purple gromwells.</title>
        <authorList>
            <person name="Okada T."/>
            <person name="Watanabe K."/>
        </authorList>
    </citation>
    <scope>NUCLEOTIDE SEQUENCE [LARGE SCALE GENOMIC DNA]</scope>
</reference>
<feature type="compositionally biased region" description="Polar residues" evidence="7">
    <location>
        <begin position="58"/>
        <end position="74"/>
    </location>
</feature>
<evidence type="ECO:0000256" key="6">
    <source>
        <dbReference type="RuleBase" id="RU367028"/>
    </source>
</evidence>
<evidence type="ECO:0000256" key="2">
    <source>
        <dbReference type="ARBA" id="ARBA00022491"/>
    </source>
</evidence>
<proteinExistence type="predicted"/>